<evidence type="ECO:0000256" key="2">
    <source>
        <dbReference type="ARBA" id="ARBA00022729"/>
    </source>
</evidence>
<proteinExistence type="inferred from homology"/>
<feature type="domain" description="Leucine-binding protein" evidence="3">
    <location>
        <begin position="52"/>
        <end position="387"/>
    </location>
</feature>
<dbReference type="InterPro" id="IPR028081">
    <property type="entry name" value="Leu-bd"/>
</dbReference>
<reference evidence="4 5" key="1">
    <citation type="submission" date="2017-08" db="EMBL/GenBank/DDBJ databases">
        <title>Identification and genetic characteristics of simultaneous BTEX- and naphthalene-degrading Paraburkholderia sp. BN5 isolated from petroleum-contaminated soil.</title>
        <authorList>
            <person name="Lee Y."/>
            <person name="Jeon C.O."/>
        </authorList>
    </citation>
    <scope>NUCLEOTIDE SEQUENCE [LARGE SCALE GENOMIC DNA]</scope>
    <source>
        <strain evidence="4 5">BN5</strain>
    </source>
</reference>
<organism evidence="4 5">
    <name type="scientific">Paraburkholderia aromaticivorans</name>
    <dbReference type="NCBI Taxonomy" id="2026199"/>
    <lineage>
        <taxon>Bacteria</taxon>
        <taxon>Pseudomonadati</taxon>
        <taxon>Pseudomonadota</taxon>
        <taxon>Betaproteobacteria</taxon>
        <taxon>Burkholderiales</taxon>
        <taxon>Burkholderiaceae</taxon>
        <taxon>Paraburkholderia</taxon>
    </lineage>
</organism>
<keyword evidence="5" id="KW-1185">Reference proteome</keyword>
<dbReference type="SUPFAM" id="SSF53822">
    <property type="entry name" value="Periplasmic binding protein-like I"/>
    <property type="match status" value="1"/>
</dbReference>
<evidence type="ECO:0000259" key="3">
    <source>
        <dbReference type="Pfam" id="PF13458"/>
    </source>
</evidence>
<dbReference type="Proteomes" id="UP000215158">
    <property type="component" value="Chromosome 2"/>
</dbReference>
<accession>A0A248VXB2</accession>
<protein>
    <submittedName>
        <fullName evidence="4">ABC transporter permease</fullName>
    </submittedName>
</protein>
<dbReference type="CDD" id="cd06327">
    <property type="entry name" value="PBP1_SBP-like"/>
    <property type="match status" value="1"/>
</dbReference>
<evidence type="ECO:0000256" key="1">
    <source>
        <dbReference type="ARBA" id="ARBA00010062"/>
    </source>
</evidence>
<dbReference type="InterPro" id="IPR028082">
    <property type="entry name" value="Peripla_BP_I"/>
</dbReference>
<comment type="similarity">
    <text evidence="1">Belongs to the leucine-binding protein family.</text>
</comment>
<dbReference type="InterPro" id="IPR051010">
    <property type="entry name" value="BCAA_transport"/>
</dbReference>
<dbReference type="AlphaFoldDB" id="A0A248VXB2"/>
<keyword evidence="2" id="KW-0732">Signal</keyword>
<name>A0A248VXB2_9BURK</name>
<dbReference type="PANTHER" id="PTHR30483">
    <property type="entry name" value="LEUCINE-SPECIFIC-BINDING PROTEIN"/>
    <property type="match status" value="1"/>
</dbReference>
<dbReference type="PANTHER" id="PTHR30483:SF6">
    <property type="entry name" value="PERIPLASMIC BINDING PROTEIN OF ABC TRANSPORTER FOR NATURAL AMINO ACIDS"/>
    <property type="match status" value="1"/>
</dbReference>
<evidence type="ECO:0000313" key="4">
    <source>
        <dbReference type="EMBL" id="ASW03020.1"/>
    </source>
</evidence>
<dbReference type="EMBL" id="CP022990">
    <property type="protein sequence ID" value="ASW03020.1"/>
    <property type="molecule type" value="Genomic_DNA"/>
</dbReference>
<sequence>MPLNVTREPVRKSRPVDTRTCKKISRRLDWFCIATAILGALASGAVRAADDSVTIGFITDFSGLYSEGDGQGGLESIRMAIADFGGKVNGMPVKLLYADHQNKADIAASRAREWIDRDGVNAIIGGTNSATALSTNQVAKEKKIPYINVGAGADTLTNEQCTPYTVHYAYDTMALAKGTASAVTKRGGKTWYFLTADYAFGKALEQNASDVVKANGGQVLGTVHHPLSAADFSSFLIQARESNAQVLGLANAGGDAVNAIKAAKQFDITKSMTIAALLVFINDIHSLGLETAQGLLLTDSWYWNKNPQTRQWSQRYFDKMKKMPSSLQAADYSATMAYLRAVQNVGSTNPDKVMAQLKKQKIDDFYAKGYVREDGSMIHDMYLMQVKAPAESREAWDYYKIVGTIPGEQAYGTKAESRCALWK</sequence>
<dbReference type="Pfam" id="PF13458">
    <property type="entry name" value="Peripla_BP_6"/>
    <property type="match status" value="1"/>
</dbReference>
<gene>
    <name evidence="4" type="ORF">CJU94_30825</name>
</gene>
<dbReference type="OrthoDB" id="8887944at2"/>
<evidence type="ECO:0000313" key="5">
    <source>
        <dbReference type="Proteomes" id="UP000215158"/>
    </source>
</evidence>
<dbReference type="KEGG" id="parb:CJU94_30825"/>
<dbReference type="Gene3D" id="3.40.50.2300">
    <property type="match status" value="2"/>
</dbReference>